<protein>
    <submittedName>
        <fullName evidence="10">Dyp-type peroxidase</fullName>
    </submittedName>
</protein>
<dbReference type="Pfam" id="PF21105">
    <property type="entry name" value="DyP_N"/>
    <property type="match status" value="1"/>
</dbReference>
<keyword evidence="4" id="KW-0560">Oxidoreductase</keyword>
<dbReference type="InterPro" id="IPR048328">
    <property type="entry name" value="Dyp_perox_C"/>
</dbReference>
<gene>
    <name evidence="10" type="ORF">NBH00_01745</name>
</gene>
<comment type="similarity">
    <text evidence="6">Belongs to the DyP-type peroxidase family.</text>
</comment>
<evidence type="ECO:0000256" key="5">
    <source>
        <dbReference type="ARBA" id="ARBA00023004"/>
    </source>
</evidence>
<proteinExistence type="inferred from homology"/>
<dbReference type="PANTHER" id="PTHR30521">
    <property type="entry name" value="DEFERROCHELATASE/PEROXIDASE"/>
    <property type="match status" value="1"/>
</dbReference>
<comment type="cofactor">
    <cofactor evidence="1">
        <name>heme b</name>
        <dbReference type="ChEBI" id="CHEBI:60344"/>
    </cofactor>
</comment>
<organism evidence="10 11">
    <name type="scientific">Paraconexibacter antarcticus</name>
    <dbReference type="NCBI Taxonomy" id="2949664"/>
    <lineage>
        <taxon>Bacteria</taxon>
        <taxon>Bacillati</taxon>
        <taxon>Actinomycetota</taxon>
        <taxon>Thermoleophilia</taxon>
        <taxon>Solirubrobacterales</taxon>
        <taxon>Paraconexibacteraceae</taxon>
        <taxon>Paraconexibacter</taxon>
    </lineage>
</organism>
<dbReference type="PROSITE" id="PS51404">
    <property type="entry name" value="DYP_PEROXIDASE"/>
    <property type="match status" value="1"/>
</dbReference>
<dbReference type="SUPFAM" id="SSF54909">
    <property type="entry name" value="Dimeric alpha+beta barrel"/>
    <property type="match status" value="1"/>
</dbReference>
<evidence type="ECO:0000256" key="7">
    <source>
        <dbReference type="SAM" id="MobiDB-lite"/>
    </source>
</evidence>
<dbReference type="GO" id="GO:0004601">
    <property type="term" value="F:peroxidase activity"/>
    <property type="evidence" value="ECO:0007669"/>
    <property type="project" value="UniProtKB-KW"/>
</dbReference>
<dbReference type="NCBIfam" id="TIGR01413">
    <property type="entry name" value="Dyp_perox_fam"/>
    <property type="match status" value="1"/>
</dbReference>
<sequence length="464" mass="50303">MGVELHEVQGNVLAGYGPDFPRASFRFCRIDDADAARAWLTTLLPAVTTAAPWPDTEKPSRTLNVALSSTGLEALGMPPAALAALPAEFRAGMAARAGHLCDRDEDAPDRWQEGLDDRVAQLVVTVHVRSADPAVLAAAVGETAPPPGVTVLHDQHTAMLTGGREHFGFSDGLAQPAIDDDVAGPYHGTGTPGRRRRRVGRWAKLQPGEFITGYPDEDADTPGGPPPLDRNATYMVIRKLDQHVGAWERQVHRWAGGDPALAEALAAQVVGRWRNGTPVERSPHAPDPRLDDPAPPATPAARAERFALLNDFGYAGGRADPRCPAGAHIRRANPRDAFGDGRLARRHRIVRRGMPYGPEVADADRLTERDEVERGLFFVCYQASITRQFELIQREWLRDGDAFGLGRQNDPLLSPGDPDGRLIAHHRGDPRLLTPYERSVTLRGGGYFVVPSRSALAALATPPH</sequence>
<dbReference type="Proteomes" id="UP001056035">
    <property type="component" value="Chromosome"/>
</dbReference>
<dbReference type="EMBL" id="CP098502">
    <property type="protein sequence ID" value="UTI64942.1"/>
    <property type="molecule type" value="Genomic_DNA"/>
</dbReference>
<feature type="domain" description="Dyp-type peroxidase C-terminal" evidence="8">
    <location>
        <begin position="226"/>
        <end position="397"/>
    </location>
</feature>
<name>A0ABY5DV53_9ACTN</name>
<dbReference type="InterPro" id="IPR006314">
    <property type="entry name" value="Dyp_peroxidase"/>
</dbReference>
<evidence type="ECO:0000259" key="9">
    <source>
        <dbReference type="Pfam" id="PF21105"/>
    </source>
</evidence>
<dbReference type="Pfam" id="PF20628">
    <property type="entry name" value="Dyp_perox_C"/>
    <property type="match status" value="1"/>
</dbReference>
<evidence type="ECO:0000313" key="11">
    <source>
        <dbReference type="Proteomes" id="UP001056035"/>
    </source>
</evidence>
<evidence type="ECO:0000256" key="4">
    <source>
        <dbReference type="ARBA" id="ARBA00023002"/>
    </source>
</evidence>
<dbReference type="InterPro" id="IPR049509">
    <property type="entry name" value="DyP_N"/>
</dbReference>
<evidence type="ECO:0000256" key="2">
    <source>
        <dbReference type="ARBA" id="ARBA00022559"/>
    </source>
</evidence>
<evidence type="ECO:0000256" key="3">
    <source>
        <dbReference type="ARBA" id="ARBA00022723"/>
    </source>
</evidence>
<keyword evidence="11" id="KW-1185">Reference proteome</keyword>
<dbReference type="InterPro" id="IPR011008">
    <property type="entry name" value="Dimeric_a/b-barrel"/>
</dbReference>
<accession>A0ABY5DV53</accession>
<keyword evidence="5" id="KW-0408">Iron</keyword>
<evidence type="ECO:0000256" key="1">
    <source>
        <dbReference type="ARBA" id="ARBA00001970"/>
    </source>
</evidence>
<keyword evidence="2 10" id="KW-0575">Peroxidase</keyword>
<feature type="region of interest" description="Disordered" evidence="7">
    <location>
        <begin position="276"/>
        <end position="299"/>
    </location>
</feature>
<dbReference type="PANTHER" id="PTHR30521:SF0">
    <property type="entry name" value="DYP-TYPE PEROXIDASE FAMILY PROTEIN"/>
    <property type="match status" value="1"/>
</dbReference>
<feature type="domain" description="DyP dimeric alpha+beta barrel" evidence="9">
    <location>
        <begin position="7"/>
        <end position="124"/>
    </location>
</feature>
<evidence type="ECO:0000259" key="8">
    <source>
        <dbReference type="Pfam" id="PF20628"/>
    </source>
</evidence>
<reference evidence="10 11" key="1">
    <citation type="submission" date="2022-06" db="EMBL/GenBank/DDBJ databases">
        <title>Paraconexibacter antarcticus.</title>
        <authorList>
            <person name="Kim C.S."/>
        </authorList>
    </citation>
    <scope>NUCLEOTIDE SEQUENCE [LARGE SCALE GENOMIC DNA]</scope>
    <source>
        <strain evidence="10 11">02-257</strain>
    </source>
</reference>
<dbReference type="RefSeq" id="WP_254571634.1">
    <property type="nucleotide sequence ID" value="NZ_CP098502.1"/>
</dbReference>
<evidence type="ECO:0000313" key="10">
    <source>
        <dbReference type="EMBL" id="UTI64942.1"/>
    </source>
</evidence>
<keyword evidence="3" id="KW-0479">Metal-binding</keyword>
<evidence type="ECO:0000256" key="6">
    <source>
        <dbReference type="ARBA" id="ARBA00025737"/>
    </source>
</evidence>
<feature type="compositionally biased region" description="Basic and acidic residues" evidence="7">
    <location>
        <begin position="281"/>
        <end position="292"/>
    </location>
</feature>